<dbReference type="InterPro" id="IPR007527">
    <property type="entry name" value="Znf_SWIM"/>
</dbReference>
<organism evidence="8 9">
    <name type="scientific">Arabidopsis suecica</name>
    <name type="common">Swedish thale-cress</name>
    <name type="synonym">Cardaminopsis suecica</name>
    <dbReference type="NCBI Taxonomy" id="45249"/>
    <lineage>
        <taxon>Eukaryota</taxon>
        <taxon>Viridiplantae</taxon>
        <taxon>Streptophyta</taxon>
        <taxon>Embryophyta</taxon>
        <taxon>Tracheophyta</taxon>
        <taxon>Spermatophyta</taxon>
        <taxon>Magnoliopsida</taxon>
        <taxon>eudicotyledons</taxon>
        <taxon>Gunneridae</taxon>
        <taxon>Pentapetalae</taxon>
        <taxon>rosids</taxon>
        <taxon>malvids</taxon>
        <taxon>Brassicales</taxon>
        <taxon>Brassicaceae</taxon>
        <taxon>Camelineae</taxon>
        <taxon>Arabidopsis</taxon>
    </lineage>
</organism>
<dbReference type="InterPro" id="IPR006564">
    <property type="entry name" value="Znf_PMZ"/>
</dbReference>
<dbReference type="EMBL" id="JAEFBJ010000010">
    <property type="protein sequence ID" value="KAG7564177.1"/>
    <property type="molecule type" value="Genomic_DNA"/>
</dbReference>
<dbReference type="InterPro" id="IPR001878">
    <property type="entry name" value="Znf_CCHC"/>
</dbReference>
<feature type="compositionally biased region" description="Polar residues" evidence="5">
    <location>
        <begin position="866"/>
        <end position="885"/>
    </location>
</feature>
<dbReference type="InterPro" id="IPR013103">
    <property type="entry name" value="RVT_2"/>
</dbReference>
<dbReference type="SMART" id="SM00575">
    <property type="entry name" value="ZnF_PMZ"/>
    <property type="match status" value="1"/>
</dbReference>
<gene>
    <name evidence="8" type="ORF">ISN44_As10g009420</name>
</gene>
<feature type="region of interest" description="Disordered" evidence="5">
    <location>
        <begin position="658"/>
        <end position="686"/>
    </location>
</feature>
<dbReference type="CDD" id="cd09272">
    <property type="entry name" value="RNase_HI_RT_Ty1"/>
    <property type="match status" value="1"/>
</dbReference>
<dbReference type="InterPro" id="IPR046796">
    <property type="entry name" value="Transposase_32_dom"/>
</dbReference>
<dbReference type="Pfam" id="PF03108">
    <property type="entry name" value="DBD_Tnp_Mut"/>
    <property type="match status" value="1"/>
</dbReference>
<accession>A0A8T1ZX73</accession>
<evidence type="ECO:0000313" key="8">
    <source>
        <dbReference type="EMBL" id="KAG7564177.1"/>
    </source>
</evidence>
<feature type="compositionally biased region" description="Polar residues" evidence="5">
    <location>
        <begin position="512"/>
        <end position="521"/>
    </location>
</feature>
<evidence type="ECO:0000256" key="4">
    <source>
        <dbReference type="PROSITE-ProRule" id="PRU00047"/>
    </source>
</evidence>
<dbReference type="PANTHER" id="PTHR31973:SF187">
    <property type="entry name" value="MUTATOR TRANSPOSASE MUDRA PROTEIN"/>
    <property type="match status" value="1"/>
</dbReference>
<dbReference type="PROSITE" id="PS50966">
    <property type="entry name" value="ZF_SWIM"/>
    <property type="match status" value="1"/>
</dbReference>
<evidence type="ECO:0000259" key="6">
    <source>
        <dbReference type="PROSITE" id="PS50158"/>
    </source>
</evidence>
<name>A0A8T1ZX73_ARASU</name>
<protein>
    <submittedName>
        <fullName evidence="8">Zinc finger PMZ-type</fullName>
    </submittedName>
</protein>
<dbReference type="PANTHER" id="PTHR31973">
    <property type="entry name" value="POLYPROTEIN, PUTATIVE-RELATED"/>
    <property type="match status" value="1"/>
</dbReference>
<dbReference type="GO" id="GO:0003676">
    <property type="term" value="F:nucleic acid binding"/>
    <property type="evidence" value="ECO:0007669"/>
    <property type="project" value="InterPro"/>
</dbReference>
<feature type="region of interest" description="Disordered" evidence="5">
    <location>
        <begin position="864"/>
        <end position="885"/>
    </location>
</feature>
<evidence type="ECO:0000256" key="2">
    <source>
        <dbReference type="ARBA" id="ARBA00022771"/>
    </source>
</evidence>
<proteinExistence type="predicted"/>
<sequence length="1636" mass="185664">MDFKNKSDEKGVVVRNKARLVAQGYNQIEGVDFEEMFAPVARLESIRLFLGMACILNFTVHQMDVKSAFLNGILQEEVYVEQPKGFEDMMKPEYVFKLKKALYGLKQAPRAWYERLTNFLLEKGYNRGSIDKTLFILEENKEIMMVQIYVDDIIFGSTSQKLVDQFIENMTREFEMSLVGELKYFLGLQIVQSDEGIYISQSTYAKKILKKFQMDKCKEAKTPMSTSLKLSRDENGTDVDVKTYRGMIGSLLYLTESRPDLCLSVGVCARYQAKPKQSHLEAVKRILKYVRGTVELGIWYSRNSNQNLVGYCDADYAGNVNDRRSTSGGCFFLGNNLIAWLSKKKNSVSISTAESEYIAMGSCCTQLLWMKQMLSDYRIDSGVLQVYCDNQSAIDISKNPVQHSRTKHIDVRHHFIRELVEEKKVKIDHVGTEIQLADVFTKALDFNSSQIATMVKATRRGPTGGRRLVKDVRSNGCAGNPQLIDEPIEEPVRSTVAPLSLVPYDSKEDSFATASEGTKSGESGEKKQDEVESKKSYKDTEVLFEQIEDNKLEEEVVPTETVPANAESTEAGSTEGIENLANQIEEPVLISSQNAEVRNQYEKNQEDSTEQTVIGTHAERVRDESVHISDIQLEPTELTVEEQFQKNQKEKEARKKRVFKQLGLAPPKKKQKNAESSSKKSKSLKASGSGVWRGHVYEFSSQKINKFLGFKELNKDELKVDSEADSIGKEKLAEILTEEEKTSWDALVVKNLSPRIGALLRITAQNWIPSSNPDYVSVERAQLIYKIFHGIRFDVGKLIFNQVMSLVQNKDERHLVFPRIIYGMLMSQKEVPIYSEEKFVNPKFYKKDVRTGFAYTERMEAKAKAKTQQNTSRTAPQVASASSSQFNPEYQGYAVVDIGSIRLPQPDGDDREGMFVALLDTAQAISRMNEVLERHKIKKGEIEDADSEGVPELSQDTSRIVIEDFGIDVGINIVNLSYSLPSTKDMPPMYIRNDRQVQAFMKKLAEFRGGIQLCGKTSTNPMMGTSNISISSESNTDPYSTYQVMNEMRFDSTIPERVRTETESFSNISEGSAPVGGSTISASSNTLYCGKLFKDKKEMGRQMQLFAMENNFEFRTKKSDSTRYILRCIDEKCSWRLRATRVKASYSFIIKKYVSEHCCDSSLRKVNHRQATTRTLGEMISNHFRGEKLALKPKQLIEKFRHDNGIGVSYSKAWRAKDHAIDVARGTPDDGYEFLPMWMYMVNEKNPGSVTFIEVDPDNKFKYAFLAFGPSIRGFKLMRKVICIDGAHLKSNFKGTLLGASAQDGDFHLYPIAFGVVDLENDASWDWFMKCLKKIIPDEPDLVFVSDRASSIANALIVNYPLAHHGICIFHLEKNLETGFKSSSTLIPVMKDAAYAYTRFDFEHLLHVKKWSRACAPANRYNIMTSNLVESLNSLLKESREYPIVCLFDTIRSTLTRWFNERHEKGTRNRHSVSLSVMKQVKTLYDSTARWLEVSQVNQHVFEVKGGTLVHVVNLETRDCTCRVFNITKIPCAHAIAAAKHINLNEYDYVDTLYSNKRWTLAYSESIYPVGDRTQWEVPPDVAAFVCRPPSSRVPSGMPKKKRIPSGWEYGKSARNYKCRRCGQNGHNKSSCVVPI</sequence>
<keyword evidence="3" id="KW-0862">Zinc</keyword>
<dbReference type="Pfam" id="PF04434">
    <property type="entry name" value="SWIM"/>
    <property type="match status" value="1"/>
</dbReference>
<dbReference type="Pfam" id="PF20167">
    <property type="entry name" value="Transposase_32"/>
    <property type="match status" value="1"/>
</dbReference>
<feature type="domain" description="CCHC-type" evidence="6">
    <location>
        <begin position="1618"/>
        <end position="1632"/>
    </location>
</feature>
<dbReference type="InterPro" id="IPR018289">
    <property type="entry name" value="MULE_transposase_dom"/>
</dbReference>
<dbReference type="OrthoDB" id="1700401at2759"/>
<comment type="caution">
    <text evidence="8">The sequence shown here is derived from an EMBL/GenBank/DDBJ whole genome shotgun (WGS) entry which is preliminary data.</text>
</comment>
<evidence type="ECO:0000313" key="9">
    <source>
        <dbReference type="Proteomes" id="UP000694251"/>
    </source>
</evidence>
<feature type="region of interest" description="Disordered" evidence="5">
    <location>
        <begin position="507"/>
        <end position="537"/>
    </location>
</feature>
<dbReference type="GO" id="GO:0008270">
    <property type="term" value="F:zinc ion binding"/>
    <property type="evidence" value="ECO:0007669"/>
    <property type="project" value="UniProtKB-KW"/>
</dbReference>
<evidence type="ECO:0000256" key="5">
    <source>
        <dbReference type="SAM" id="MobiDB-lite"/>
    </source>
</evidence>
<keyword evidence="2 4" id="KW-0863">Zinc-finger</keyword>
<dbReference type="Proteomes" id="UP000694251">
    <property type="component" value="Chromosome 10"/>
</dbReference>
<dbReference type="InterPro" id="IPR004332">
    <property type="entry name" value="Transposase_MuDR"/>
</dbReference>
<dbReference type="Pfam" id="PF07727">
    <property type="entry name" value="RVT_2"/>
    <property type="match status" value="1"/>
</dbReference>
<keyword evidence="9" id="KW-1185">Reference proteome</keyword>
<dbReference type="Pfam" id="PF10551">
    <property type="entry name" value="MULE"/>
    <property type="match status" value="1"/>
</dbReference>
<evidence type="ECO:0000256" key="3">
    <source>
        <dbReference type="ARBA" id="ARBA00022833"/>
    </source>
</evidence>
<feature type="domain" description="SWIM-type" evidence="7">
    <location>
        <begin position="1511"/>
        <end position="1543"/>
    </location>
</feature>
<reference evidence="8 9" key="1">
    <citation type="submission" date="2020-12" db="EMBL/GenBank/DDBJ databases">
        <title>Concerted genomic and epigenomic changes stabilize Arabidopsis allopolyploids.</title>
        <authorList>
            <person name="Chen Z."/>
        </authorList>
    </citation>
    <scope>NUCLEOTIDE SEQUENCE [LARGE SCALE GENOMIC DNA]</scope>
    <source>
        <strain evidence="8">As9502</strain>
        <tissue evidence="8">Leaf</tissue>
    </source>
</reference>
<evidence type="ECO:0000256" key="1">
    <source>
        <dbReference type="ARBA" id="ARBA00022723"/>
    </source>
</evidence>
<keyword evidence="1" id="KW-0479">Metal-binding</keyword>
<feature type="region of interest" description="Disordered" evidence="5">
    <location>
        <begin position="554"/>
        <end position="573"/>
    </location>
</feature>
<evidence type="ECO:0000259" key="7">
    <source>
        <dbReference type="PROSITE" id="PS50966"/>
    </source>
</evidence>
<dbReference type="PROSITE" id="PS50158">
    <property type="entry name" value="ZF_CCHC"/>
    <property type="match status" value="1"/>
</dbReference>
<feature type="compositionally biased region" description="Basic and acidic residues" evidence="5">
    <location>
        <begin position="522"/>
        <end position="537"/>
    </location>
</feature>